<dbReference type="AlphaFoldDB" id="A0A106QDR5"/>
<dbReference type="Proteomes" id="UP000060630">
    <property type="component" value="Unassembled WGS sequence"/>
</dbReference>
<proteinExistence type="predicted"/>
<sequence>MCEMYRIWVKGESATFCLDQWARDSLGTPARRIYGGELLVHSSFGQFCHTWNSCAVPFKQFLLGIDFDSFMTKCLGKDFLVFDGAASVAKVKQTILEHRREEGLSAEDARELWDSLEDVGETAVSSEEGFHIALADICGEETIGSTSDFVVHVPSSQAEGFWRELWPEFKAMLLEAISSESETKTVANAA</sequence>
<name>A0A106QDR5_9BURK</name>
<dbReference type="Pfam" id="PF26211">
    <property type="entry name" value="Phage_phiTE_072"/>
    <property type="match status" value="1"/>
</dbReference>
<accession>A0A106QDR5</accession>
<dbReference type="InterPro" id="IPR058701">
    <property type="entry name" value="PhiTE_072-like"/>
</dbReference>
<gene>
    <name evidence="1" type="ORF">WL29_23090</name>
</gene>
<evidence type="ECO:0000313" key="1">
    <source>
        <dbReference type="EMBL" id="KWA84249.1"/>
    </source>
</evidence>
<evidence type="ECO:0000313" key="2">
    <source>
        <dbReference type="Proteomes" id="UP000060630"/>
    </source>
</evidence>
<protein>
    <submittedName>
        <fullName evidence="1">Uncharacterized protein</fullName>
    </submittedName>
</protein>
<dbReference type="EMBL" id="LPHD01000049">
    <property type="protein sequence ID" value="KWA84249.1"/>
    <property type="molecule type" value="Genomic_DNA"/>
</dbReference>
<organism evidence="1 2">
    <name type="scientific">Burkholderia ubonensis</name>
    <dbReference type="NCBI Taxonomy" id="101571"/>
    <lineage>
        <taxon>Bacteria</taxon>
        <taxon>Pseudomonadati</taxon>
        <taxon>Pseudomonadota</taxon>
        <taxon>Betaproteobacteria</taxon>
        <taxon>Burkholderiales</taxon>
        <taxon>Burkholderiaceae</taxon>
        <taxon>Burkholderia</taxon>
        <taxon>Burkholderia cepacia complex</taxon>
    </lineage>
</organism>
<reference evidence="1 2" key="1">
    <citation type="submission" date="2015-11" db="EMBL/GenBank/DDBJ databases">
        <title>Expanding the genomic diversity of Burkholderia species for the development of highly accurate diagnostics.</title>
        <authorList>
            <person name="Sahl J."/>
            <person name="Keim P."/>
            <person name="Wagner D."/>
        </authorList>
    </citation>
    <scope>NUCLEOTIDE SEQUENCE [LARGE SCALE GENOMIC DNA]</scope>
    <source>
        <strain evidence="1 2">MSMB2087WGS</strain>
    </source>
</reference>
<comment type="caution">
    <text evidence="1">The sequence shown here is derived from an EMBL/GenBank/DDBJ whole genome shotgun (WGS) entry which is preliminary data.</text>
</comment>